<comment type="caution">
    <text evidence="4">The sequence shown here is derived from an EMBL/GenBank/DDBJ whole genome shotgun (WGS) entry which is preliminary data.</text>
</comment>
<keyword evidence="4" id="KW-0808">Transferase</keyword>
<dbReference type="InterPro" id="IPR011009">
    <property type="entry name" value="Kinase-like_dom_sf"/>
</dbReference>
<accession>A0A7C2B6X3</accession>
<feature type="transmembrane region" description="Helical" evidence="2">
    <location>
        <begin position="501"/>
        <end position="521"/>
    </location>
</feature>
<dbReference type="AlphaFoldDB" id="A0A7C2B6X3"/>
<comment type="similarity">
    <text evidence="1">Belongs to the protein kinase superfamily. ADCK protein kinase family.</text>
</comment>
<proteinExistence type="inferred from homology"/>
<dbReference type="PANTHER" id="PTHR10566:SF113">
    <property type="entry name" value="PROTEIN ACTIVITY OF BC1 COMPLEX KINASE 7, CHLOROPLASTIC"/>
    <property type="match status" value="1"/>
</dbReference>
<dbReference type="GO" id="GO:0016301">
    <property type="term" value="F:kinase activity"/>
    <property type="evidence" value="ECO:0007669"/>
    <property type="project" value="UniProtKB-KW"/>
</dbReference>
<dbReference type="PANTHER" id="PTHR10566">
    <property type="entry name" value="CHAPERONE-ACTIVITY OF BC1 COMPLEX CABC1 -RELATED"/>
    <property type="match status" value="1"/>
</dbReference>
<dbReference type="InterPro" id="IPR050154">
    <property type="entry name" value="UbiB_kinase"/>
</dbReference>
<gene>
    <name evidence="4" type="ORF">ENP47_04590</name>
</gene>
<reference evidence="4" key="1">
    <citation type="journal article" date="2020" name="mSystems">
        <title>Genome- and Community-Level Interaction Insights into Carbon Utilization and Element Cycling Functions of Hydrothermarchaeota in Hydrothermal Sediment.</title>
        <authorList>
            <person name="Zhou Z."/>
            <person name="Liu Y."/>
            <person name="Xu W."/>
            <person name="Pan J."/>
            <person name="Luo Z.H."/>
            <person name="Li M."/>
        </authorList>
    </citation>
    <scope>NUCLEOTIDE SEQUENCE [LARGE SCALE GENOMIC DNA]</scope>
    <source>
        <strain evidence="4">SpSt-222</strain>
    </source>
</reference>
<keyword evidence="2" id="KW-1133">Transmembrane helix</keyword>
<sequence>MVTPRLSIPRRILAHRRRLTEIASVLSKHGLGWILDQLGVPLQTRVRRAALAHPVPPPVRLRRALEELGPTFIKIGQILSTRDDLLPPAYIEQLALLRDRVPPVPVEQIIAEIERSFGRPLNELYAYFDPVPIASASIGQVHAATLPTGTSVIVKVRKPGIAELIEEDLAILRDIAEVASRRSQLARQYDLVGLVDEFAWTIRSELDYRREGRNADRFRMLLRNQPDIVIPRVFWHRTTETVLTMRRIDGIPIDHIEELDRAGIDRSALAVRAARFILECVLVHGFFHADPHPGNFAVLADGRLVVYDFGMVGRLDPAYRTELLDLLIAVLRGDLDAVIDALGRLGIVRHETDRPALRRELQHLVDRYFGLSLGEYRFGEIVDDFYRFMRRWRLTLPPELSLLAKTLSMHEGVGQRLDPSFRPFEIAEPYVRRLIIERYLPASWLPQVARMLEDGARRAVEFPRRVDRLLRRIEQAELEVTMHLAELPDVTHRLSALVNRLIVAILLAAAAISFSLLLNVWHPDWFVRWAGPLLAFGLVGIVIATVILAWQFWRGG</sequence>
<evidence type="ECO:0000259" key="3">
    <source>
        <dbReference type="Pfam" id="PF03109"/>
    </source>
</evidence>
<keyword evidence="2" id="KW-0812">Transmembrane</keyword>
<dbReference type="EMBL" id="DSJL01000009">
    <property type="protein sequence ID" value="HEF64861.1"/>
    <property type="molecule type" value="Genomic_DNA"/>
</dbReference>
<keyword evidence="4" id="KW-0418">Kinase</keyword>
<organism evidence="4">
    <name type="scientific">Thermomicrobium roseum</name>
    <dbReference type="NCBI Taxonomy" id="500"/>
    <lineage>
        <taxon>Bacteria</taxon>
        <taxon>Pseudomonadati</taxon>
        <taxon>Thermomicrobiota</taxon>
        <taxon>Thermomicrobia</taxon>
        <taxon>Thermomicrobiales</taxon>
        <taxon>Thermomicrobiaceae</taxon>
        <taxon>Thermomicrobium</taxon>
    </lineage>
</organism>
<evidence type="ECO:0000313" key="4">
    <source>
        <dbReference type="EMBL" id="HEF64861.1"/>
    </source>
</evidence>
<keyword evidence="2" id="KW-0472">Membrane</keyword>
<dbReference type="InterPro" id="IPR004147">
    <property type="entry name" value="ABC1_dom"/>
</dbReference>
<dbReference type="SUPFAM" id="SSF56112">
    <property type="entry name" value="Protein kinase-like (PK-like)"/>
    <property type="match status" value="1"/>
</dbReference>
<dbReference type="Pfam" id="PF03109">
    <property type="entry name" value="ABC1"/>
    <property type="match status" value="1"/>
</dbReference>
<protein>
    <submittedName>
        <fullName evidence="4">AarF/ABC1/UbiB kinase family protein</fullName>
    </submittedName>
</protein>
<evidence type="ECO:0000256" key="2">
    <source>
        <dbReference type="SAM" id="Phobius"/>
    </source>
</evidence>
<dbReference type="CDD" id="cd05121">
    <property type="entry name" value="ABC1_ADCK3-like"/>
    <property type="match status" value="1"/>
</dbReference>
<feature type="domain" description="ABC1 atypical kinase-like" evidence="3">
    <location>
        <begin position="97"/>
        <end position="340"/>
    </location>
</feature>
<feature type="transmembrane region" description="Helical" evidence="2">
    <location>
        <begin position="533"/>
        <end position="553"/>
    </location>
</feature>
<evidence type="ECO:0000256" key="1">
    <source>
        <dbReference type="ARBA" id="ARBA00009670"/>
    </source>
</evidence>
<name>A0A7C2B6X3_THERO</name>